<dbReference type="EMBL" id="FLOB01000027">
    <property type="protein sequence ID" value="SBS38090.1"/>
    <property type="molecule type" value="Genomic_DNA"/>
</dbReference>
<evidence type="ECO:0000256" key="1">
    <source>
        <dbReference type="ARBA" id="ARBA00004429"/>
    </source>
</evidence>
<evidence type="ECO:0000256" key="5">
    <source>
        <dbReference type="ARBA" id="ARBA00022692"/>
    </source>
</evidence>
<reference evidence="11 12" key="1">
    <citation type="submission" date="2016-06" db="EMBL/GenBank/DDBJ databases">
        <authorList>
            <person name="Kjaerup R.B."/>
            <person name="Dalgaard T.S."/>
            <person name="Juul-Madsen H.R."/>
        </authorList>
    </citation>
    <scope>NUCLEOTIDE SEQUENCE [LARGE SCALE GENOMIC DNA]</scope>
    <source>
        <strain evidence="11 12">CECT 8886</strain>
    </source>
</reference>
<keyword evidence="7 9" id="KW-0472">Membrane</keyword>
<dbReference type="AlphaFoldDB" id="A0A1A8TW30"/>
<dbReference type="InterPro" id="IPR007387">
    <property type="entry name" value="TRAP_DctQ"/>
</dbReference>
<keyword evidence="2 9" id="KW-0813">Transport</keyword>
<dbReference type="PANTHER" id="PTHR35011">
    <property type="entry name" value="2,3-DIKETO-L-GULONATE TRAP TRANSPORTER SMALL PERMEASE PROTEIN YIAM"/>
    <property type="match status" value="1"/>
</dbReference>
<dbReference type="Proteomes" id="UP000092544">
    <property type="component" value="Unassembled WGS sequence"/>
</dbReference>
<comment type="subunit">
    <text evidence="9">The complex comprises the extracytoplasmic solute receptor protein and the two transmembrane proteins.</text>
</comment>
<dbReference type="GO" id="GO:0015740">
    <property type="term" value="P:C4-dicarboxylate transport"/>
    <property type="evidence" value="ECO:0007669"/>
    <property type="project" value="TreeGrafter"/>
</dbReference>
<keyword evidence="5 9" id="KW-0812">Transmembrane</keyword>
<evidence type="ECO:0000256" key="7">
    <source>
        <dbReference type="ARBA" id="ARBA00023136"/>
    </source>
</evidence>
<evidence type="ECO:0000313" key="11">
    <source>
        <dbReference type="EMBL" id="SBS38090.1"/>
    </source>
</evidence>
<evidence type="ECO:0000256" key="9">
    <source>
        <dbReference type="RuleBase" id="RU369079"/>
    </source>
</evidence>
<organism evidence="11 12">
    <name type="scientific">Marinomonas spartinae</name>
    <dbReference type="NCBI Taxonomy" id="1792290"/>
    <lineage>
        <taxon>Bacteria</taxon>
        <taxon>Pseudomonadati</taxon>
        <taxon>Pseudomonadota</taxon>
        <taxon>Gammaproteobacteria</taxon>
        <taxon>Oceanospirillales</taxon>
        <taxon>Oceanospirillaceae</taxon>
        <taxon>Marinomonas</taxon>
    </lineage>
</organism>
<keyword evidence="6 9" id="KW-1133">Transmembrane helix</keyword>
<protein>
    <recommendedName>
        <fullName evidence="9">TRAP transporter small permease protein</fullName>
    </recommendedName>
</protein>
<evidence type="ECO:0000313" key="12">
    <source>
        <dbReference type="Proteomes" id="UP000092544"/>
    </source>
</evidence>
<dbReference type="Pfam" id="PF04290">
    <property type="entry name" value="DctQ"/>
    <property type="match status" value="1"/>
</dbReference>
<dbReference type="STRING" id="1792290.MSP8886_04386"/>
<dbReference type="RefSeq" id="WP_067021177.1">
    <property type="nucleotide sequence ID" value="NZ_FLOB01000027.1"/>
</dbReference>
<evidence type="ECO:0000256" key="6">
    <source>
        <dbReference type="ARBA" id="ARBA00022989"/>
    </source>
</evidence>
<sequence>MSRSPYEWLTTAVNLHHGDLGLAKWLAFLLEAVSAVMLFALMVLTCSDVIGRYVFNNSINGTTELTELALGIIVFCQIPVVTLTGAHVVVDILDRVLPDWFATVCSFIMSLAIGIGCIFVADRIWFQALRSLRRGVVTEFLLIPVSYFVQFIAIMMYLTAAILIYKAITSLFCRKKEAA</sequence>
<feature type="transmembrane region" description="Helical" evidence="9">
    <location>
        <begin position="100"/>
        <end position="121"/>
    </location>
</feature>
<dbReference type="OrthoDB" id="2877624at2"/>
<gene>
    <name evidence="11" type="ORF">MSP8886_04386</name>
</gene>
<name>A0A1A8TW30_9GAMM</name>
<keyword evidence="4 9" id="KW-0997">Cell inner membrane</keyword>
<dbReference type="GO" id="GO:0022857">
    <property type="term" value="F:transmembrane transporter activity"/>
    <property type="evidence" value="ECO:0007669"/>
    <property type="project" value="UniProtKB-UniRule"/>
</dbReference>
<feature type="domain" description="Tripartite ATP-independent periplasmic transporters DctQ component" evidence="10">
    <location>
        <begin position="41"/>
        <end position="170"/>
    </location>
</feature>
<keyword evidence="3" id="KW-1003">Cell membrane</keyword>
<evidence type="ECO:0000259" key="10">
    <source>
        <dbReference type="Pfam" id="PF04290"/>
    </source>
</evidence>
<feature type="transmembrane region" description="Helical" evidence="9">
    <location>
        <begin position="25"/>
        <end position="47"/>
    </location>
</feature>
<dbReference type="InterPro" id="IPR055348">
    <property type="entry name" value="DctQ"/>
</dbReference>
<evidence type="ECO:0000256" key="3">
    <source>
        <dbReference type="ARBA" id="ARBA00022475"/>
    </source>
</evidence>
<evidence type="ECO:0000256" key="4">
    <source>
        <dbReference type="ARBA" id="ARBA00022519"/>
    </source>
</evidence>
<evidence type="ECO:0000256" key="8">
    <source>
        <dbReference type="ARBA" id="ARBA00038436"/>
    </source>
</evidence>
<comment type="subcellular location">
    <subcellularLocation>
        <location evidence="1 9">Cell inner membrane</location>
        <topology evidence="1 9">Multi-pass membrane protein</topology>
    </subcellularLocation>
</comment>
<feature type="transmembrane region" description="Helical" evidence="9">
    <location>
        <begin position="141"/>
        <end position="165"/>
    </location>
</feature>
<proteinExistence type="inferred from homology"/>
<keyword evidence="12" id="KW-1185">Reference proteome</keyword>
<evidence type="ECO:0000256" key="2">
    <source>
        <dbReference type="ARBA" id="ARBA00022448"/>
    </source>
</evidence>
<feature type="transmembrane region" description="Helical" evidence="9">
    <location>
        <begin position="68"/>
        <end position="88"/>
    </location>
</feature>
<comment type="similarity">
    <text evidence="8 9">Belongs to the TRAP transporter small permease family.</text>
</comment>
<comment type="function">
    <text evidence="9">Part of the tripartite ATP-independent periplasmic (TRAP) transport system.</text>
</comment>
<dbReference type="PANTHER" id="PTHR35011:SF10">
    <property type="entry name" value="TRAP TRANSPORTER SMALL PERMEASE PROTEIN"/>
    <property type="match status" value="1"/>
</dbReference>
<accession>A0A1A8TW30</accession>
<dbReference type="GO" id="GO:0005886">
    <property type="term" value="C:plasma membrane"/>
    <property type="evidence" value="ECO:0007669"/>
    <property type="project" value="UniProtKB-SubCell"/>
</dbReference>